<keyword evidence="7" id="KW-0862">Zinc</keyword>
<dbReference type="InterPro" id="IPR041031">
    <property type="entry name" value="RNF31_C"/>
</dbReference>
<dbReference type="Pfam" id="PF25163">
    <property type="entry name" value="UBA_RNF31"/>
    <property type="match status" value="1"/>
</dbReference>
<dbReference type="InterPro" id="IPR018997">
    <property type="entry name" value="PUB_domain"/>
</dbReference>
<dbReference type="InterPro" id="IPR013083">
    <property type="entry name" value="Znf_RING/FYVE/PHD"/>
</dbReference>
<dbReference type="SUPFAM" id="SSF90209">
    <property type="entry name" value="Ran binding protein zinc finger-like"/>
    <property type="match status" value="1"/>
</dbReference>
<evidence type="ECO:0000313" key="12">
    <source>
        <dbReference type="Ensembl" id="ENSDCDP00010001201.1"/>
    </source>
</evidence>
<dbReference type="GO" id="GO:0061630">
    <property type="term" value="F:ubiquitin protein ligase activity"/>
    <property type="evidence" value="ECO:0007669"/>
    <property type="project" value="TreeGrafter"/>
</dbReference>
<dbReference type="InterPro" id="IPR044066">
    <property type="entry name" value="TRIAD_supradom"/>
</dbReference>
<dbReference type="GeneTree" id="ENSGT00530000064112"/>
<evidence type="ECO:0000256" key="7">
    <source>
        <dbReference type="ARBA" id="ARBA00022833"/>
    </source>
</evidence>
<evidence type="ECO:0000256" key="5">
    <source>
        <dbReference type="ARBA" id="ARBA00022771"/>
    </source>
</evidence>
<dbReference type="Gene3D" id="4.10.1060.10">
    <property type="entry name" value="Zinc finger, RanBP2-type"/>
    <property type="match status" value="2"/>
</dbReference>
<keyword evidence="5 8" id="KW-0863">Zinc-finger</keyword>
<dbReference type="CDD" id="cd20337">
    <property type="entry name" value="BRcat_RBR_HOIP"/>
    <property type="match status" value="1"/>
</dbReference>
<feature type="domain" description="RanBP2-type" evidence="10">
    <location>
        <begin position="402"/>
        <end position="431"/>
    </location>
</feature>
<feature type="region of interest" description="Disordered" evidence="9">
    <location>
        <begin position="199"/>
        <end position="245"/>
    </location>
</feature>
<dbReference type="GO" id="GO:0008270">
    <property type="term" value="F:zinc ion binding"/>
    <property type="evidence" value="ECO:0007669"/>
    <property type="project" value="UniProtKB-KW"/>
</dbReference>
<dbReference type="SUPFAM" id="SSF57845">
    <property type="entry name" value="B-box zinc-binding domain"/>
    <property type="match status" value="1"/>
</dbReference>
<name>A0AAY4A230_9TELE</name>
<dbReference type="CDD" id="cd16631">
    <property type="entry name" value="mRING-HC-C4C4_RBR_HOIP"/>
    <property type="match status" value="1"/>
</dbReference>
<keyword evidence="3" id="KW-0479">Metal-binding</keyword>
<dbReference type="InterPro" id="IPR032065">
    <property type="entry name" value="RNF31-UBA"/>
</dbReference>
<evidence type="ECO:0000256" key="2">
    <source>
        <dbReference type="ARBA" id="ARBA00022679"/>
    </source>
</evidence>
<dbReference type="GO" id="GO:0097039">
    <property type="term" value="P:protein linear polyubiquitination"/>
    <property type="evidence" value="ECO:0007669"/>
    <property type="project" value="TreeGrafter"/>
</dbReference>
<dbReference type="SUPFAM" id="SSF57850">
    <property type="entry name" value="RING/U-box"/>
    <property type="match status" value="3"/>
</dbReference>
<dbReference type="CDD" id="cd20351">
    <property type="entry name" value="Rcat_RBR_HOIP"/>
    <property type="match status" value="1"/>
</dbReference>
<comment type="similarity">
    <text evidence="1">Belongs to the RBR family.</text>
</comment>
<dbReference type="SMART" id="SM00547">
    <property type="entry name" value="ZnF_RBZ"/>
    <property type="match status" value="2"/>
</dbReference>
<dbReference type="Gene3D" id="6.10.140.1100">
    <property type="match status" value="1"/>
</dbReference>
<evidence type="ECO:0000256" key="3">
    <source>
        <dbReference type="ARBA" id="ARBA00022723"/>
    </source>
</evidence>
<accession>A0AAY4A230</accession>
<keyword evidence="13" id="KW-1185">Reference proteome</keyword>
<dbReference type="Proteomes" id="UP000694580">
    <property type="component" value="Chromosome 2"/>
</dbReference>
<dbReference type="InterPro" id="IPR036443">
    <property type="entry name" value="Znf_RanBP2_sf"/>
</dbReference>
<dbReference type="PROSITE" id="PS51873">
    <property type="entry name" value="TRIAD"/>
    <property type="match status" value="1"/>
</dbReference>
<evidence type="ECO:0000256" key="8">
    <source>
        <dbReference type="PROSITE-ProRule" id="PRU00322"/>
    </source>
</evidence>
<dbReference type="PANTHER" id="PTHR16004:SF5">
    <property type="entry name" value="E3 UBIQUITIN-PROTEIN LIGASE RNF31"/>
    <property type="match status" value="1"/>
</dbReference>
<dbReference type="PANTHER" id="PTHR16004">
    <property type="entry name" value="RING FINGER PROTEIN 31-RELATED"/>
    <property type="match status" value="1"/>
</dbReference>
<dbReference type="AlphaFoldDB" id="A0AAY4A230"/>
<keyword evidence="2" id="KW-0808">Transferase</keyword>
<dbReference type="GO" id="GO:0071797">
    <property type="term" value="C:LUBAC complex"/>
    <property type="evidence" value="ECO:0007669"/>
    <property type="project" value="InterPro"/>
</dbReference>
<evidence type="ECO:0000259" key="10">
    <source>
        <dbReference type="PROSITE" id="PS50199"/>
    </source>
</evidence>
<feature type="domain" description="RanBP2-type" evidence="10">
    <location>
        <begin position="354"/>
        <end position="383"/>
    </location>
</feature>
<protein>
    <recommendedName>
        <fullName evidence="14">RBR-type E3 ubiquitin transferase</fullName>
    </recommendedName>
</protein>
<keyword evidence="6" id="KW-0833">Ubl conjugation pathway</keyword>
<gene>
    <name evidence="12" type="primary">RNF216</name>
</gene>
<evidence type="ECO:0000313" key="13">
    <source>
        <dbReference type="Proteomes" id="UP000694580"/>
    </source>
</evidence>
<organism evidence="12 13">
    <name type="scientific">Denticeps clupeoides</name>
    <name type="common">denticle herring</name>
    <dbReference type="NCBI Taxonomy" id="299321"/>
    <lineage>
        <taxon>Eukaryota</taxon>
        <taxon>Metazoa</taxon>
        <taxon>Chordata</taxon>
        <taxon>Craniata</taxon>
        <taxon>Vertebrata</taxon>
        <taxon>Euteleostomi</taxon>
        <taxon>Actinopterygii</taxon>
        <taxon>Neopterygii</taxon>
        <taxon>Teleostei</taxon>
        <taxon>Clupei</taxon>
        <taxon>Clupeiformes</taxon>
        <taxon>Denticipitoidei</taxon>
        <taxon>Denticipitidae</taxon>
        <taxon>Denticeps</taxon>
    </lineage>
</organism>
<dbReference type="Ensembl" id="ENSDCDT00010001260.1">
    <property type="protein sequence ID" value="ENSDCDP00010001201.1"/>
    <property type="gene ID" value="ENSDCDG00010000642.1"/>
</dbReference>
<dbReference type="Gene3D" id="1.10.8.10">
    <property type="entry name" value="DNA helicase RuvA subunit, C-terminal domain"/>
    <property type="match status" value="1"/>
</dbReference>
<keyword evidence="4" id="KW-0677">Repeat</keyword>
<dbReference type="GO" id="GO:0036435">
    <property type="term" value="F:K48-linked polyubiquitin modification-dependent protein binding"/>
    <property type="evidence" value="ECO:0007669"/>
    <property type="project" value="TreeGrafter"/>
</dbReference>
<dbReference type="SUPFAM" id="SSF143503">
    <property type="entry name" value="PUG domain-like"/>
    <property type="match status" value="1"/>
</dbReference>
<dbReference type="Gene3D" id="1.20.120.1750">
    <property type="match status" value="1"/>
</dbReference>
<dbReference type="Gene3D" id="3.30.40.10">
    <property type="entry name" value="Zinc/RING finger domain, C3HC4 (zinc finger)"/>
    <property type="match status" value="1"/>
</dbReference>
<dbReference type="InterPro" id="IPR001876">
    <property type="entry name" value="Znf_RanBP2"/>
</dbReference>
<evidence type="ECO:0008006" key="14">
    <source>
        <dbReference type="Google" id="ProtNLM"/>
    </source>
</evidence>
<evidence type="ECO:0000259" key="11">
    <source>
        <dbReference type="PROSITE" id="PS51873"/>
    </source>
</evidence>
<dbReference type="Gene3D" id="1.20.58.2190">
    <property type="match status" value="1"/>
</dbReference>
<dbReference type="GO" id="GO:1990450">
    <property type="term" value="F:linear polyubiquitin binding"/>
    <property type="evidence" value="ECO:0007669"/>
    <property type="project" value="TreeGrafter"/>
</dbReference>
<dbReference type="GO" id="GO:0070530">
    <property type="term" value="F:K63-linked polyubiquitin modification-dependent protein binding"/>
    <property type="evidence" value="ECO:0007669"/>
    <property type="project" value="TreeGrafter"/>
</dbReference>
<dbReference type="InterPro" id="IPR047541">
    <property type="entry name" value="RNF31_RBR_mRING-HC-like"/>
</dbReference>
<dbReference type="Pfam" id="PF16678">
    <property type="entry name" value="UBA_HOIP"/>
    <property type="match status" value="1"/>
</dbReference>
<reference evidence="12" key="2">
    <citation type="submission" date="2025-08" db="UniProtKB">
        <authorList>
            <consortium name="Ensembl"/>
        </authorList>
    </citation>
    <scope>IDENTIFICATION</scope>
</reference>
<dbReference type="InterPro" id="IPR026254">
    <property type="entry name" value="RNF31-like"/>
</dbReference>
<evidence type="ECO:0000256" key="6">
    <source>
        <dbReference type="ARBA" id="ARBA00022786"/>
    </source>
</evidence>
<reference evidence="12" key="3">
    <citation type="submission" date="2025-09" db="UniProtKB">
        <authorList>
            <consortium name="Ensembl"/>
        </authorList>
    </citation>
    <scope>IDENTIFICATION</scope>
</reference>
<dbReference type="SMART" id="SM00647">
    <property type="entry name" value="IBR"/>
    <property type="match status" value="2"/>
</dbReference>
<dbReference type="PROSITE" id="PS50199">
    <property type="entry name" value="ZF_RANBP2_2"/>
    <property type="match status" value="2"/>
</dbReference>
<reference evidence="12 13" key="1">
    <citation type="submission" date="2020-06" db="EMBL/GenBank/DDBJ databases">
        <authorList>
            <consortium name="Wellcome Sanger Institute Data Sharing"/>
        </authorList>
    </citation>
    <scope>NUCLEOTIDE SEQUENCE [LARGE SCALE GENOMIC DNA]</scope>
</reference>
<dbReference type="PROSITE" id="PS01358">
    <property type="entry name" value="ZF_RANBP2_1"/>
    <property type="match status" value="2"/>
</dbReference>
<dbReference type="Pfam" id="PF18091">
    <property type="entry name" value="E3_UbLigase_RBR"/>
    <property type="match status" value="1"/>
</dbReference>
<dbReference type="InterPro" id="IPR047542">
    <property type="entry name" value="Rcat_RBR_RNF31-like"/>
</dbReference>
<proteinExistence type="inferred from homology"/>
<dbReference type="Pfam" id="PF09409">
    <property type="entry name" value="PUB"/>
    <property type="match status" value="1"/>
</dbReference>
<dbReference type="InterPro" id="IPR002867">
    <property type="entry name" value="IBR_dom"/>
</dbReference>
<dbReference type="InterPro" id="IPR036339">
    <property type="entry name" value="PUB-like_dom_sf"/>
</dbReference>
<evidence type="ECO:0000256" key="4">
    <source>
        <dbReference type="ARBA" id="ARBA00022737"/>
    </source>
</evidence>
<evidence type="ECO:0000256" key="1">
    <source>
        <dbReference type="ARBA" id="ARBA00008278"/>
    </source>
</evidence>
<sequence length="1056" mass="117694">MTIQEEYEEVRRRVESHLLTSSSAHNIGTDLMAVAGLPLPFSAKYRHLAAESMVLENGVAQSRHEVLEQLGRLMKALNMLEKYGRNLINPNRPQYWRSVKDNNPVFRNTVDAVKGGRVVLSLYGYTAQLPDGVGFPDDTEVPDVRKVAAVMVEVMMLRAELDMLIKGTHPHPEVFERTVPKLRQQKEGTRTVPDAVVIPAGGKRQAPPTPPKPKFTPNLTNPTPRSPTSVPGPAHPPAVSSNRTSNECNVCGGAATLRCPACGSLPFCDTCDVIYHRHPGRADHRRDPILERCPAGGVSAISSHRAACTRPPGPPEVCERVPVGEFSANEGHVAALRATSGRPRPGEDSPPPSATTEWKCQSCTVLNPASGVLCQVCERPRLATRPPAVPARRPPAVLPAAPEAKWTCEHCTFDNRKSAPECEMCTLPRPQPVSIKDPPTKPKATPQDLLAARQMQMKEDGLQLVQRIREGEKRGVSPEEVCAALSVSRDSAVSLFDWIESELPRLLDEICAMAASVQQTLAAARDTVEVDGGPEDLRRRDIQLSRAEAKQAWLAAGGDVEKSVQQLLKSRRAKMRELSLLGFRNRGQCEEALRLSGGDVSGALTLLQRPLLETFHQRVWANGPEVPIDPGDPDKQRTCRRLLALYDLPSWGRCELALCLLQESNGEYCLEDVIEAVRDSPDRDIIRRMLSNECRACFCNFPASKMRSLTSCQCLVCCECFKNHFTVAVRDKHIRDMVCPGCDEPDINDPEFLDNYFSTLDIQLRDCMEKEVYELFHKKLTEHALMKDPKFLWCTHCTNGFIYDGNQCKVTCQSCRGSFCSKCQKPWEEQHEGLSCEQFQLWKRENDPEYQRLGLAGYLHDNGIVCPNCRYQYALSRGGCMHFTCTQCRYEFCSGCNNPFHKRGCTAPPCTVRGLHAHHPRDCLFYLRDWESARIQQLLQDNNVAFNTDPPTGAQAGVCGIMEQKDGGTDAPCGLQTHPNQAGLCDKHYREYLVSLVNTHSLDPAPLLDETELLAACRRYHVNTPQGEGEEDRAYHARLRQSLMKVPLGEKVPRKK</sequence>
<dbReference type="InterPro" id="IPR047540">
    <property type="entry name" value="BRcat_RBR_RNF31-like"/>
</dbReference>
<feature type="domain" description="RING-type" evidence="11">
    <location>
        <begin position="690"/>
        <end position="922"/>
    </location>
</feature>
<dbReference type="Pfam" id="PF22191">
    <property type="entry name" value="IBR_1"/>
    <property type="match status" value="2"/>
</dbReference>
<dbReference type="InterPro" id="IPR057426">
    <property type="entry name" value="RNF31_UBA_3"/>
</dbReference>
<evidence type="ECO:0000256" key="9">
    <source>
        <dbReference type="SAM" id="MobiDB-lite"/>
    </source>
</evidence>